<gene>
    <name evidence="1" type="ORF">K8V15_06800</name>
</gene>
<evidence type="ECO:0000313" key="1">
    <source>
        <dbReference type="EMBL" id="HJE51671.1"/>
    </source>
</evidence>
<dbReference type="EMBL" id="DYZF01000174">
    <property type="protein sequence ID" value="HJE51671.1"/>
    <property type="molecule type" value="Genomic_DNA"/>
</dbReference>
<evidence type="ECO:0000313" key="2">
    <source>
        <dbReference type="Proteomes" id="UP000712713"/>
    </source>
</evidence>
<dbReference type="Proteomes" id="UP000712713">
    <property type="component" value="Unassembled WGS sequence"/>
</dbReference>
<reference evidence="1" key="1">
    <citation type="journal article" date="2021" name="PeerJ">
        <title>Extensive microbial diversity within the chicken gut microbiome revealed by metagenomics and culture.</title>
        <authorList>
            <person name="Gilroy R."/>
            <person name="Ravi A."/>
            <person name="Getino M."/>
            <person name="Pursley I."/>
            <person name="Horton D.L."/>
            <person name="Alikhan N.F."/>
            <person name="Baker D."/>
            <person name="Gharbi K."/>
            <person name="Hall N."/>
            <person name="Watson M."/>
            <person name="Adriaenssens E.M."/>
            <person name="Foster-Nyarko E."/>
            <person name="Jarju S."/>
            <person name="Secka A."/>
            <person name="Antonio M."/>
            <person name="Oren A."/>
            <person name="Chaudhuri R.R."/>
            <person name="La Ragione R."/>
            <person name="Hildebrand F."/>
            <person name="Pallen M.J."/>
        </authorList>
    </citation>
    <scope>NUCLEOTIDE SEQUENCE</scope>
    <source>
        <strain evidence="1">ChiGjej3B3-7470</strain>
    </source>
</reference>
<dbReference type="GO" id="GO:0016740">
    <property type="term" value="F:transferase activity"/>
    <property type="evidence" value="ECO:0007669"/>
    <property type="project" value="UniProtKB-KW"/>
</dbReference>
<proteinExistence type="predicted"/>
<protein>
    <submittedName>
        <fullName evidence="1">Nucleotidyl transferase AbiEii/AbiGii toxin family protein</fullName>
    </submittedName>
</protein>
<comment type="caution">
    <text evidence="1">The sequence shown here is derived from an EMBL/GenBank/DDBJ whole genome shotgun (WGS) entry which is preliminary data.</text>
</comment>
<name>A0A921EQ21_9ACTN</name>
<dbReference type="InterPro" id="IPR014942">
    <property type="entry name" value="AbiEii"/>
</dbReference>
<dbReference type="AlphaFoldDB" id="A0A921EQ21"/>
<keyword evidence="1" id="KW-0808">Transferase</keyword>
<sequence length="176" mass="19405">MAALEPHADHFVYFGGTALSRTILDGLRLSEDLDLLSVGPRMLAAEKLHETLTNSLERTFGEVMANPPMPQTAKDTGPSYYTIGGKVVRIQPLNGRDYPAWPTQTSQVSQRHAGLPDVSLRTYTPAAFTAAKTLAWSDSTRNAPRDLYDLWALAEMGPHHHRSSGPLQKARTNRPQ</sequence>
<accession>A0A921EQ21</accession>
<organism evidence="1 2">
    <name type="scientific">Tessaracoccus flavescens</name>
    <dbReference type="NCBI Taxonomy" id="399497"/>
    <lineage>
        <taxon>Bacteria</taxon>
        <taxon>Bacillati</taxon>
        <taxon>Actinomycetota</taxon>
        <taxon>Actinomycetes</taxon>
        <taxon>Propionibacteriales</taxon>
        <taxon>Propionibacteriaceae</taxon>
        <taxon>Tessaracoccus</taxon>
    </lineage>
</organism>
<reference evidence="1" key="2">
    <citation type="submission" date="2021-09" db="EMBL/GenBank/DDBJ databases">
        <authorList>
            <person name="Gilroy R."/>
        </authorList>
    </citation>
    <scope>NUCLEOTIDE SEQUENCE</scope>
    <source>
        <strain evidence="1">ChiGjej3B3-7470</strain>
    </source>
</reference>
<dbReference type="Pfam" id="PF08843">
    <property type="entry name" value="AbiEii"/>
    <property type="match status" value="1"/>
</dbReference>